<reference evidence="3 4" key="1">
    <citation type="submission" date="2016-11" db="EMBL/GenBank/DDBJ databases">
        <authorList>
            <person name="Jaros S."/>
            <person name="Januszkiewicz K."/>
            <person name="Wedrychowicz H."/>
        </authorList>
    </citation>
    <scope>NUCLEOTIDE SEQUENCE [LARGE SCALE GENOMIC DNA]</scope>
    <source>
        <strain evidence="3 4">DSM 21758</strain>
    </source>
</reference>
<keyword evidence="1 2" id="KW-0732">Signal</keyword>
<protein>
    <submittedName>
        <fullName evidence="3">Iron(III) transport system substrate-binding protein</fullName>
    </submittedName>
</protein>
<evidence type="ECO:0000313" key="3">
    <source>
        <dbReference type="EMBL" id="SHJ07627.1"/>
    </source>
</evidence>
<dbReference type="Gene3D" id="3.40.190.10">
    <property type="entry name" value="Periplasmic binding protein-like II"/>
    <property type="match status" value="2"/>
</dbReference>
<proteinExistence type="predicted"/>
<dbReference type="GO" id="GO:0030288">
    <property type="term" value="C:outer membrane-bounded periplasmic space"/>
    <property type="evidence" value="ECO:0007669"/>
    <property type="project" value="TreeGrafter"/>
</dbReference>
<dbReference type="Pfam" id="PF13343">
    <property type="entry name" value="SBP_bac_6"/>
    <property type="match status" value="1"/>
</dbReference>
<accession>A0A1M6GCG2</accession>
<dbReference type="PANTHER" id="PTHR30006">
    <property type="entry name" value="THIAMINE-BINDING PERIPLASMIC PROTEIN-RELATED"/>
    <property type="match status" value="1"/>
</dbReference>
<dbReference type="PANTHER" id="PTHR30006:SF2">
    <property type="entry name" value="ABC TRANSPORTER SUBSTRATE-BINDING PROTEIN"/>
    <property type="match status" value="1"/>
</dbReference>
<dbReference type="Proteomes" id="UP000184310">
    <property type="component" value="Unassembled WGS sequence"/>
</dbReference>
<dbReference type="GO" id="GO:0030976">
    <property type="term" value="F:thiamine pyrophosphate binding"/>
    <property type="evidence" value="ECO:0007669"/>
    <property type="project" value="TreeGrafter"/>
</dbReference>
<dbReference type="GO" id="GO:0015888">
    <property type="term" value="P:thiamine transport"/>
    <property type="evidence" value="ECO:0007669"/>
    <property type="project" value="TreeGrafter"/>
</dbReference>
<organism evidence="3 4">
    <name type="scientific">Clostridium cavendishii DSM 21758</name>
    <dbReference type="NCBI Taxonomy" id="1121302"/>
    <lineage>
        <taxon>Bacteria</taxon>
        <taxon>Bacillati</taxon>
        <taxon>Bacillota</taxon>
        <taxon>Clostridia</taxon>
        <taxon>Eubacteriales</taxon>
        <taxon>Clostridiaceae</taxon>
        <taxon>Clostridium</taxon>
    </lineage>
</organism>
<dbReference type="AlphaFoldDB" id="A0A1M6GCG2"/>
<sequence>MKFKGFILFALLLVMSLSAISCSEKSEKVTFKNGYPDLKGKHLVVYVSSRDEVGRALLELFKQKTGCTYEYMRMSTQEAVERVRAEKRDPKADVFIGGTCDAHALMKKERLSESYISRNYSGVQDRYKDNEGYWIGFEVEPLSIAVNKDRWDKEYANKGLQIPKTYEDLLNPVYKGEIVIPDANNSGTAYTMIASLVQSIGEKEARTLLKGIKANVGELTMTGYTPAQKVGTGEYLIAINFLGDQFLVKNSGFNIVTNVPKNCGWNIDAISKVKNGPNDSAGKYFVDFCTSKEAADALKNISFGMSTRKDTEVKNGINLNELNIYEEYNFSRASDDKNKLLEMWNSLN</sequence>
<name>A0A1M6GCG2_9CLOT</name>
<evidence type="ECO:0000256" key="2">
    <source>
        <dbReference type="SAM" id="SignalP"/>
    </source>
</evidence>
<dbReference type="InterPro" id="IPR026045">
    <property type="entry name" value="Ferric-bd"/>
</dbReference>
<dbReference type="OrthoDB" id="179400at2"/>
<dbReference type="PIRSF" id="PIRSF002825">
    <property type="entry name" value="CfbpA"/>
    <property type="match status" value="1"/>
</dbReference>
<dbReference type="STRING" id="1121302.SAMN02745163_01247"/>
<keyword evidence="4" id="KW-1185">Reference proteome</keyword>
<feature type="chain" id="PRO_5039543226" evidence="2">
    <location>
        <begin position="22"/>
        <end position="348"/>
    </location>
</feature>
<dbReference type="GO" id="GO:0030975">
    <property type="term" value="F:thiamine binding"/>
    <property type="evidence" value="ECO:0007669"/>
    <property type="project" value="TreeGrafter"/>
</dbReference>
<dbReference type="SUPFAM" id="SSF53850">
    <property type="entry name" value="Periplasmic binding protein-like II"/>
    <property type="match status" value="1"/>
</dbReference>
<feature type="signal peptide" evidence="2">
    <location>
        <begin position="1"/>
        <end position="21"/>
    </location>
</feature>
<dbReference type="CDD" id="cd13544">
    <property type="entry name" value="PBP2_Fbp_like_1"/>
    <property type="match status" value="1"/>
</dbReference>
<dbReference type="PROSITE" id="PS51257">
    <property type="entry name" value="PROKAR_LIPOPROTEIN"/>
    <property type="match status" value="1"/>
</dbReference>
<dbReference type="EMBL" id="FQZB01000006">
    <property type="protein sequence ID" value="SHJ07627.1"/>
    <property type="molecule type" value="Genomic_DNA"/>
</dbReference>
<evidence type="ECO:0000256" key="1">
    <source>
        <dbReference type="ARBA" id="ARBA00022729"/>
    </source>
</evidence>
<dbReference type="RefSeq" id="WP_072985821.1">
    <property type="nucleotide sequence ID" value="NZ_FQZB01000006.1"/>
</dbReference>
<evidence type="ECO:0000313" key="4">
    <source>
        <dbReference type="Proteomes" id="UP000184310"/>
    </source>
</evidence>
<gene>
    <name evidence="3" type="ORF">SAMN02745163_01247</name>
</gene>